<sequence length="301" mass="32552">MTLIGTLVEGLGEAGFVQSSKFDDESSTLSVTLKSTAYGEIASPSKIPIAWRVENPLTFSLRKSAETEVTIDIEGLNMHPAAQSWDLYTKYMGSNPRRCIGDMSPCLAAEEKLAGDYYKKNKDDLLKGDGKISKILKGMDDLNWFVRKAINSHVPSIFYSLTTLTPRKLTKLRIDTKTHTVAGTAEPDESHANFGPASAAGLFEKTRELGKERLVSQSSTLAVAEKAAASGINFAKMLCHGESDMLPMLYKTGISAGKVDKIAKLFAYCPVDLPPGDTDPASCKGDSGRIFWAAKPGVTMT</sequence>
<proteinExistence type="predicted"/>
<evidence type="ECO:0000313" key="1">
    <source>
        <dbReference type="EMBL" id="CEM27176.1"/>
    </source>
</evidence>
<accession>A0A0G4GDD2</accession>
<reference evidence="1" key="1">
    <citation type="submission" date="2014-11" db="EMBL/GenBank/DDBJ databases">
        <authorList>
            <person name="Otto D Thomas"/>
            <person name="Naeem Raeece"/>
        </authorList>
    </citation>
    <scope>NUCLEOTIDE SEQUENCE</scope>
</reference>
<protein>
    <submittedName>
        <fullName evidence="1">Uncharacterized protein</fullName>
    </submittedName>
</protein>
<organism evidence="1">
    <name type="scientific">Chromera velia CCMP2878</name>
    <dbReference type="NCBI Taxonomy" id="1169474"/>
    <lineage>
        <taxon>Eukaryota</taxon>
        <taxon>Sar</taxon>
        <taxon>Alveolata</taxon>
        <taxon>Colpodellida</taxon>
        <taxon>Chromeraceae</taxon>
        <taxon>Chromera</taxon>
    </lineage>
</organism>
<dbReference type="EMBL" id="CDMZ01001101">
    <property type="protein sequence ID" value="CEM27176.1"/>
    <property type="molecule type" value="Genomic_DNA"/>
</dbReference>
<dbReference type="VEuPathDB" id="CryptoDB:Cvel_21366"/>
<gene>
    <name evidence="1" type="ORF">Cvel_21366</name>
</gene>
<name>A0A0G4GDD2_9ALVE</name>
<dbReference type="AlphaFoldDB" id="A0A0G4GDD2"/>